<protein>
    <submittedName>
        <fullName evidence="1">LysR family transcriptional regulator</fullName>
    </submittedName>
</protein>
<dbReference type="EMBL" id="JAENHL010000006">
    <property type="protein sequence ID" value="MBK1865898.1"/>
    <property type="molecule type" value="Genomic_DNA"/>
</dbReference>
<reference evidence="1" key="1">
    <citation type="submission" date="2021-01" db="EMBL/GenBank/DDBJ databases">
        <authorList>
            <person name="Sun Q."/>
        </authorList>
    </citation>
    <scope>NUCLEOTIDE SEQUENCE</scope>
    <source>
        <strain evidence="1">YIM B02566</strain>
    </source>
</reference>
<accession>A0ACC5R0D7</accession>
<keyword evidence="2" id="KW-1185">Reference proteome</keyword>
<sequence>MRLRHIEVFHAIKQAGSISKAAVLLGVSQPAASKVLQHAESSLGFKLFERVKGRLLPTAEAELLYVEVAKLNSGLDQLRKLSANLRRFPQGRLHVGCLPSLGLSIMPKTIRDFRKTYPSVVCEVETNHIEALLAGLRSRQLDLAVSIFPDEHPDIRTQVVGEIDLVYLGPKDGGEFDLAEIADHEFIGLSRSDGVGGMIARERERLGCSYAPAIEVQTYYLACAFAAAGCGAAIVDRLTAQSMLRPGLFLRRLKQRLIVHIVVLTHEANVIRGFYTDFANILRKSVESTIEAAAAG</sequence>
<organism evidence="1 2">
    <name type="scientific">Taklimakanibacter albus</name>
    <dbReference type="NCBI Taxonomy" id="2800327"/>
    <lineage>
        <taxon>Bacteria</taxon>
        <taxon>Pseudomonadati</taxon>
        <taxon>Pseudomonadota</taxon>
        <taxon>Alphaproteobacteria</taxon>
        <taxon>Hyphomicrobiales</taxon>
        <taxon>Aestuariivirgaceae</taxon>
        <taxon>Taklimakanibacter</taxon>
    </lineage>
</organism>
<evidence type="ECO:0000313" key="1">
    <source>
        <dbReference type="EMBL" id="MBK1865898.1"/>
    </source>
</evidence>
<gene>
    <name evidence="1" type="ORF">JHL16_06005</name>
</gene>
<proteinExistence type="predicted"/>
<comment type="caution">
    <text evidence="1">The sequence shown here is derived from an EMBL/GenBank/DDBJ whole genome shotgun (WGS) entry which is preliminary data.</text>
</comment>
<dbReference type="Proteomes" id="UP000616151">
    <property type="component" value="Unassembled WGS sequence"/>
</dbReference>
<evidence type="ECO:0000313" key="2">
    <source>
        <dbReference type="Proteomes" id="UP000616151"/>
    </source>
</evidence>
<name>A0ACC5R0D7_9HYPH</name>